<name>A0A916Z766_9SPHN</name>
<dbReference type="EMBL" id="BMIP01000009">
    <property type="protein sequence ID" value="GGD79936.1"/>
    <property type="molecule type" value="Genomic_DNA"/>
</dbReference>
<protein>
    <submittedName>
        <fullName evidence="1">Uncharacterized protein</fullName>
    </submittedName>
</protein>
<evidence type="ECO:0000313" key="1">
    <source>
        <dbReference type="EMBL" id="GGD79936.1"/>
    </source>
</evidence>
<sequence length="110" mass="11733">MPTVVQAFSQQPGDKYRLSAKTAIGAGDQRLSWRVRYAAGSRAYRVTILSGDRTLAQADFPQHINMAAQGEGFAIGQDYELKVTGDYADNGAFPGSIHKVVVGIGLSGSE</sequence>
<gene>
    <name evidence="1" type="ORF">GCM10010990_32340</name>
</gene>
<evidence type="ECO:0000313" key="2">
    <source>
        <dbReference type="Proteomes" id="UP000612349"/>
    </source>
</evidence>
<reference evidence="1" key="2">
    <citation type="submission" date="2020-09" db="EMBL/GenBank/DDBJ databases">
        <authorList>
            <person name="Sun Q."/>
            <person name="Zhou Y."/>
        </authorList>
    </citation>
    <scope>NUCLEOTIDE SEQUENCE</scope>
    <source>
        <strain evidence="1">CGMCC 1.15360</strain>
    </source>
</reference>
<dbReference type="AlphaFoldDB" id="A0A916Z766"/>
<comment type="caution">
    <text evidence="1">The sequence shown here is derived from an EMBL/GenBank/DDBJ whole genome shotgun (WGS) entry which is preliminary data.</text>
</comment>
<reference evidence="1" key="1">
    <citation type="journal article" date="2014" name="Int. J. Syst. Evol. Microbiol.">
        <title>Complete genome sequence of Corynebacterium casei LMG S-19264T (=DSM 44701T), isolated from a smear-ripened cheese.</title>
        <authorList>
            <consortium name="US DOE Joint Genome Institute (JGI-PGF)"/>
            <person name="Walter F."/>
            <person name="Albersmeier A."/>
            <person name="Kalinowski J."/>
            <person name="Ruckert C."/>
        </authorList>
    </citation>
    <scope>NUCLEOTIDE SEQUENCE</scope>
    <source>
        <strain evidence="1">CGMCC 1.15360</strain>
    </source>
</reference>
<keyword evidence="2" id="KW-1185">Reference proteome</keyword>
<proteinExistence type="predicted"/>
<dbReference type="Proteomes" id="UP000612349">
    <property type="component" value="Unassembled WGS sequence"/>
</dbReference>
<accession>A0A916Z766</accession>
<organism evidence="1 2">
    <name type="scientific">Croceicoccus mobilis</name>
    <dbReference type="NCBI Taxonomy" id="1703339"/>
    <lineage>
        <taxon>Bacteria</taxon>
        <taxon>Pseudomonadati</taxon>
        <taxon>Pseudomonadota</taxon>
        <taxon>Alphaproteobacteria</taxon>
        <taxon>Sphingomonadales</taxon>
        <taxon>Erythrobacteraceae</taxon>
        <taxon>Croceicoccus</taxon>
    </lineage>
</organism>